<proteinExistence type="predicted"/>
<evidence type="ECO:0000313" key="1">
    <source>
        <dbReference type="EMBL" id="MPC92950.1"/>
    </source>
</evidence>
<organism evidence="1 2">
    <name type="scientific">Portunus trituberculatus</name>
    <name type="common">Swimming crab</name>
    <name type="synonym">Neptunus trituberculatus</name>
    <dbReference type="NCBI Taxonomy" id="210409"/>
    <lineage>
        <taxon>Eukaryota</taxon>
        <taxon>Metazoa</taxon>
        <taxon>Ecdysozoa</taxon>
        <taxon>Arthropoda</taxon>
        <taxon>Crustacea</taxon>
        <taxon>Multicrustacea</taxon>
        <taxon>Malacostraca</taxon>
        <taxon>Eumalacostraca</taxon>
        <taxon>Eucarida</taxon>
        <taxon>Decapoda</taxon>
        <taxon>Pleocyemata</taxon>
        <taxon>Brachyura</taxon>
        <taxon>Eubrachyura</taxon>
        <taxon>Portunoidea</taxon>
        <taxon>Portunidae</taxon>
        <taxon>Portuninae</taxon>
        <taxon>Portunus</taxon>
    </lineage>
</organism>
<gene>
    <name evidence="1" type="ORF">E2C01_088063</name>
</gene>
<evidence type="ECO:0000313" key="2">
    <source>
        <dbReference type="Proteomes" id="UP000324222"/>
    </source>
</evidence>
<protein>
    <submittedName>
        <fullName evidence="1">Uncharacterized protein</fullName>
    </submittedName>
</protein>
<sequence length="39" mass="4506">MLGDLNSNLAIPWQLHGKLRGSPCESPFHSFCLYYFLFC</sequence>
<dbReference type="EMBL" id="VSRR010093090">
    <property type="protein sequence ID" value="MPC92950.1"/>
    <property type="molecule type" value="Genomic_DNA"/>
</dbReference>
<accession>A0A5B7J874</accession>
<keyword evidence="2" id="KW-1185">Reference proteome</keyword>
<dbReference type="AlphaFoldDB" id="A0A5B7J874"/>
<dbReference type="Proteomes" id="UP000324222">
    <property type="component" value="Unassembled WGS sequence"/>
</dbReference>
<reference evidence="1 2" key="1">
    <citation type="submission" date="2019-05" db="EMBL/GenBank/DDBJ databases">
        <title>Another draft genome of Portunus trituberculatus and its Hox gene families provides insights of decapod evolution.</title>
        <authorList>
            <person name="Jeong J.-H."/>
            <person name="Song I."/>
            <person name="Kim S."/>
            <person name="Choi T."/>
            <person name="Kim D."/>
            <person name="Ryu S."/>
            <person name="Kim W."/>
        </authorList>
    </citation>
    <scope>NUCLEOTIDE SEQUENCE [LARGE SCALE GENOMIC DNA]</scope>
    <source>
        <tissue evidence="1">Muscle</tissue>
    </source>
</reference>
<name>A0A5B7J874_PORTR</name>
<comment type="caution">
    <text evidence="1">The sequence shown here is derived from an EMBL/GenBank/DDBJ whole genome shotgun (WGS) entry which is preliminary data.</text>
</comment>